<proteinExistence type="predicted"/>
<dbReference type="Proteomes" id="UP000298246">
    <property type="component" value="Unassembled WGS sequence"/>
</dbReference>
<protein>
    <submittedName>
        <fullName evidence="1">Uncharacterized protein</fullName>
    </submittedName>
</protein>
<gene>
    <name evidence="1" type="ORF">B5M42_24275</name>
</gene>
<evidence type="ECO:0000313" key="1">
    <source>
        <dbReference type="EMBL" id="TFE82889.1"/>
    </source>
</evidence>
<sequence>MKDPEDGFRVFLLLGVGEQAAGGMKRAKAVARVGLMTMNRGPFLTSAVVFIRRPYPSPLGGLLERDRFIVHGNEHETWGNWCREDRVFVRMAVFRVC</sequence>
<keyword evidence="2" id="KW-1185">Reference proteome</keyword>
<dbReference type="EMBL" id="MYFO01000064">
    <property type="protein sequence ID" value="TFE82889.1"/>
    <property type="molecule type" value="Genomic_DNA"/>
</dbReference>
<name>A0A4Y8PPW1_9BACL</name>
<accession>A0A4Y8PPW1</accession>
<dbReference type="AlphaFoldDB" id="A0A4Y8PPW1"/>
<comment type="caution">
    <text evidence="1">The sequence shown here is derived from an EMBL/GenBank/DDBJ whole genome shotgun (WGS) entry which is preliminary data.</text>
</comment>
<reference evidence="1 2" key="1">
    <citation type="submission" date="2017-03" db="EMBL/GenBank/DDBJ databases">
        <title>Isolation of Levoglucosan Utilizing Bacteria.</title>
        <authorList>
            <person name="Arya A.S."/>
        </authorList>
    </citation>
    <scope>NUCLEOTIDE SEQUENCE [LARGE SCALE GENOMIC DNA]</scope>
    <source>
        <strain evidence="1 2">MEC069</strain>
    </source>
</reference>
<organism evidence="1 2">
    <name type="scientific">Paenibacillus athensensis</name>
    <dbReference type="NCBI Taxonomy" id="1967502"/>
    <lineage>
        <taxon>Bacteria</taxon>
        <taxon>Bacillati</taxon>
        <taxon>Bacillota</taxon>
        <taxon>Bacilli</taxon>
        <taxon>Bacillales</taxon>
        <taxon>Paenibacillaceae</taxon>
        <taxon>Paenibacillus</taxon>
    </lineage>
</organism>
<dbReference type="RefSeq" id="WP_134757646.1">
    <property type="nucleotide sequence ID" value="NZ_MYFO02000004.1"/>
</dbReference>
<evidence type="ECO:0000313" key="2">
    <source>
        <dbReference type="Proteomes" id="UP000298246"/>
    </source>
</evidence>